<dbReference type="KEGG" id="jeh:EJN90_04585"/>
<protein>
    <submittedName>
        <fullName evidence="4">ROK family protein</fullName>
    </submittedName>
</protein>
<dbReference type="InterPro" id="IPR036388">
    <property type="entry name" value="WH-like_DNA-bd_sf"/>
</dbReference>
<evidence type="ECO:0000256" key="3">
    <source>
        <dbReference type="ARBA" id="ARBA00022629"/>
    </source>
</evidence>
<dbReference type="AlphaFoldDB" id="A0A3S9H9I8"/>
<keyword evidence="3" id="KW-0119">Carbohydrate metabolism</keyword>
<accession>A0A3S9H9I8</accession>
<dbReference type="OrthoDB" id="6501901at2"/>
<gene>
    <name evidence="4" type="ORF">EJN90_04585</name>
</gene>
<dbReference type="Gene3D" id="1.10.10.10">
    <property type="entry name" value="Winged helix-like DNA-binding domain superfamily/Winged helix DNA-binding domain"/>
    <property type="match status" value="1"/>
</dbReference>
<reference evidence="5" key="1">
    <citation type="submission" date="2018-12" db="EMBL/GenBank/DDBJ databases">
        <title>Complete genome sequencing of Jeotgalibaca sp. H21T32.</title>
        <authorList>
            <person name="Bae J.-W."/>
            <person name="Lee S.-Y."/>
        </authorList>
    </citation>
    <scope>NUCLEOTIDE SEQUENCE [LARGE SCALE GENOMIC DNA]</scope>
    <source>
        <strain evidence="5">H21T32</strain>
    </source>
</reference>
<keyword evidence="5" id="KW-1185">Reference proteome</keyword>
<proteinExistence type="inferred from homology"/>
<dbReference type="Proteomes" id="UP000273326">
    <property type="component" value="Chromosome"/>
</dbReference>
<evidence type="ECO:0000256" key="2">
    <source>
        <dbReference type="ARBA" id="ARBA00006479"/>
    </source>
</evidence>
<dbReference type="EMBL" id="CP034465">
    <property type="protein sequence ID" value="AZP04004.1"/>
    <property type="molecule type" value="Genomic_DNA"/>
</dbReference>
<dbReference type="CDD" id="cd23763">
    <property type="entry name" value="ASKHA_ATPase_ROK"/>
    <property type="match status" value="1"/>
</dbReference>
<dbReference type="Gene3D" id="3.30.420.40">
    <property type="match status" value="2"/>
</dbReference>
<dbReference type="PANTHER" id="PTHR18964">
    <property type="entry name" value="ROK (REPRESSOR, ORF, KINASE) FAMILY"/>
    <property type="match status" value="1"/>
</dbReference>
<evidence type="ECO:0000313" key="5">
    <source>
        <dbReference type="Proteomes" id="UP000273326"/>
    </source>
</evidence>
<comment type="similarity">
    <text evidence="2">Belongs to the ROK (NagC/XylR) family.</text>
</comment>
<evidence type="ECO:0000256" key="1">
    <source>
        <dbReference type="ARBA" id="ARBA00002486"/>
    </source>
</evidence>
<dbReference type="SUPFAM" id="SSF53067">
    <property type="entry name" value="Actin-like ATPase domain"/>
    <property type="match status" value="1"/>
</dbReference>
<keyword evidence="3" id="KW-0859">Xylose metabolism</keyword>
<dbReference type="SUPFAM" id="SSF46785">
    <property type="entry name" value="Winged helix' DNA-binding domain"/>
    <property type="match status" value="1"/>
</dbReference>
<dbReference type="PANTHER" id="PTHR18964:SF149">
    <property type="entry name" value="BIFUNCTIONAL UDP-N-ACETYLGLUCOSAMINE 2-EPIMERASE_N-ACETYLMANNOSAMINE KINASE"/>
    <property type="match status" value="1"/>
</dbReference>
<sequence>MKVGEAMYSHGPTNVKLHNKHFLKKILKEAQEPITKSRLSKESGLSVVTINKLIPEMLASGEVLEMDEPVITGGRRAAVYELNKNYQMCLVIHYIEKEKNLIVELAVVNLFGETLVEESFVDQLTTWENIEFVIDSYKERFPTIDIISIGIPGVEVKGILEIMDLDAMRGMDLRKKIEERFNIPVMIENDINAAILGYKNTNASEEANIVSGLYFPENYPPGAALVINNEIFHGSHGLSGEVKHLPSYDNTEFPLTNEEDVMQLLNESIQTILSMYDPDEVIVYGNSKLISSLIEDTVSKEMKNKFPYGTDFIIKYADTFQEDYYQGLIMLGIMELDKFDFDLKNY</sequence>
<evidence type="ECO:0000313" key="4">
    <source>
        <dbReference type="EMBL" id="AZP04004.1"/>
    </source>
</evidence>
<organism evidence="4 5">
    <name type="scientific">Jeotgalibaca ciconiae</name>
    <dbReference type="NCBI Taxonomy" id="2496265"/>
    <lineage>
        <taxon>Bacteria</taxon>
        <taxon>Bacillati</taxon>
        <taxon>Bacillota</taxon>
        <taxon>Bacilli</taxon>
        <taxon>Lactobacillales</taxon>
        <taxon>Carnobacteriaceae</taxon>
        <taxon>Jeotgalibaca</taxon>
    </lineage>
</organism>
<dbReference type="Pfam" id="PF00480">
    <property type="entry name" value="ROK"/>
    <property type="match status" value="1"/>
</dbReference>
<dbReference type="InterPro" id="IPR000600">
    <property type="entry name" value="ROK"/>
</dbReference>
<dbReference type="GO" id="GO:0042732">
    <property type="term" value="P:D-xylose metabolic process"/>
    <property type="evidence" value="ECO:0007669"/>
    <property type="project" value="UniProtKB-KW"/>
</dbReference>
<dbReference type="InterPro" id="IPR043129">
    <property type="entry name" value="ATPase_NBD"/>
</dbReference>
<dbReference type="InterPro" id="IPR036390">
    <property type="entry name" value="WH_DNA-bd_sf"/>
</dbReference>
<comment type="function">
    <text evidence="1">Transcriptional repressor of xylose-utilizing enzymes.</text>
</comment>
<name>A0A3S9H9I8_9LACT</name>